<dbReference type="EMBL" id="CM037151">
    <property type="protein sequence ID" value="KAH7844439.1"/>
    <property type="molecule type" value="Genomic_DNA"/>
</dbReference>
<gene>
    <name evidence="1" type="ORF">Vadar_027985</name>
</gene>
<evidence type="ECO:0000313" key="1">
    <source>
        <dbReference type="EMBL" id="KAH7844439.1"/>
    </source>
</evidence>
<reference evidence="1 2" key="1">
    <citation type="journal article" date="2021" name="Hortic Res">
        <title>High-quality reference genome and annotation aids understanding of berry development for evergreen blueberry (Vaccinium darrowii).</title>
        <authorList>
            <person name="Yu J."/>
            <person name="Hulse-Kemp A.M."/>
            <person name="Babiker E."/>
            <person name="Staton M."/>
        </authorList>
    </citation>
    <scope>NUCLEOTIDE SEQUENCE [LARGE SCALE GENOMIC DNA]</scope>
    <source>
        <strain evidence="2">cv. NJ 8807/NJ 8810</strain>
        <tissue evidence="1">Young leaf</tissue>
    </source>
</reference>
<comment type="caution">
    <text evidence="1">The sequence shown here is derived from an EMBL/GenBank/DDBJ whole genome shotgun (WGS) entry which is preliminary data.</text>
</comment>
<name>A0ACB7XTL4_9ERIC</name>
<protein>
    <submittedName>
        <fullName evidence="1">Uncharacterized protein</fullName>
    </submittedName>
</protein>
<organism evidence="1 2">
    <name type="scientific">Vaccinium darrowii</name>
    <dbReference type="NCBI Taxonomy" id="229202"/>
    <lineage>
        <taxon>Eukaryota</taxon>
        <taxon>Viridiplantae</taxon>
        <taxon>Streptophyta</taxon>
        <taxon>Embryophyta</taxon>
        <taxon>Tracheophyta</taxon>
        <taxon>Spermatophyta</taxon>
        <taxon>Magnoliopsida</taxon>
        <taxon>eudicotyledons</taxon>
        <taxon>Gunneridae</taxon>
        <taxon>Pentapetalae</taxon>
        <taxon>asterids</taxon>
        <taxon>Ericales</taxon>
        <taxon>Ericaceae</taxon>
        <taxon>Vaccinioideae</taxon>
        <taxon>Vaccinieae</taxon>
        <taxon>Vaccinium</taxon>
    </lineage>
</organism>
<accession>A0ACB7XTL4</accession>
<dbReference type="Proteomes" id="UP000828048">
    <property type="component" value="Chromosome 1"/>
</dbReference>
<proteinExistence type="predicted"/>
<sequence>MFQGDVWRLHVDGASNSRGAGAGIVIVSPEGVMHENALTIGFTASNNEAEYEALVSGLKMAKHLGAETVQVYSDSQLIVKQIKDQYSLKDPRMEKYYDKVWGLMEEIGTVEIEWVGRERNAHADTLASLATACAASPNRTIFLGELESPSIEHERKEVLHVSLGPSWMDEIYAYLKNEKLPTDKKEAHRVRCKAFYFYLDPSNQMYRRSFTGPDLKVPFPPSSYSRVLVAKDEDDLRRICQEMRTMPKARLSPSPAGRSPATNHQPVALCTMGARSSGKATDNSRRLQTLNNSN</sequence>
<keyword evidence="2" id="KW-1185">Reference proteome</keyword>
<evidence type="ECO:0000313" key="2">
    <source>
        <dbReference type="Proteomes" id="UP000828048"/>
    </source>
</evidence>